<dbReference type="InterPro" id="IPR036282">
    <property type="entry name" value="Glutathione-S-Trfase_C_sf"/>
</dbReference>
<organism evidence="3 4">
    <name type="scientific">Novosphingobium ginsenosidimutans</name>
    <dbReference type="NCBI Taxonomy" id="1176536"/>
    <lineage>
        <taxon>Bacteria</taxon>
        <taxon>Pseudomonadati</taxon>
        <taxon>Pseudomonadota</taxon>
        <taxon>Alphaproteobacteria</taxon>
        <taxon>Sphingomonadales</taxon>
        <taxon>Sphingomonadaceae</taxon>
        <taxon>Novosphingobium</taxon>
    </lineage>
</organism>
<keyword evidence="3" id="KW-0808">Transferase</keyword>
<accession>A0A5B8S6U4</accession>
<dbReference type="PROSITE" id="PS50404">
    <property type="entry name" value="GST_NTER"/>
    <property type="match status" value="1"/>
</dbReference>
<evidence type="ECO:0000259" key="2">
    <source>
        <dbReference type="PROSITE" id="PS50405"/>
    </source>
</evidence>
<dbReference type="SFLD" id="SFLDG00358">
    <property type="entry name" value="Main_(cytGST)"/>
    <property type="match status" value="1"/>
</dbReference>
<dbReference type="CDD" id="cd03046">
    <property type="entry name" value="GST_N_GTT1_like"/>
    <property type="match status" value="1"/>
</dbReference>
<dbReference type="Gene3D" id="3.40.30.10">
    <property type="entry name" value="Glutaredoxin"/>
    <property type="match status" value="1"/>
</dbReference>
<dbReference type="SUPFAM" id="SSF47616">
    <property type="entry name" value="GST C-terminal domain-like"/>
    <property type="match status" value="1"/>
</dbReference>
<dbReference type="PROSITE" id="PS50405">
    <property type="entry name" value="GST_CTER"/>
    <property type="match status" value="1"/>
</dbReference>
<evidence type="ECO:0000313" key="3">
    <source>
        <dbReference type="EMBL" id="QEA17319.1"/>
    </source>
</evidence>
<dbReference type="CDD" id="cd03207">
    <property type="entry name" value="GST_C_8"/>
    <property type="match status" value="1"/>
</dbReference>
<dbReference type="Pfam" id="PF13410">
    <property type="entry name" value="GST_C_2"/>
    <property type="match status" value="1"/>
</dbReference>
<dbReference type="PANTHER" id="PTHR44051:SF21">
    <property type="entry name" value="GLUTATHIONE S-TRANSFERASE FAMILY PROTEIN"/>
    <property type="match status" value="1"/>
</dbReference>
<feature type="domain" description="GST C-terminal" evidence="2">
    <location>
        <begin position="87"/>
        <end position="208"/>
    </location>
</feature>
<keyword evidence="4" id="KW-1185">Reference proteome</keyword>
<dbReference type="EMBL" id="CP042345">
    <property type="protein sequence ID" value="QEA17319.1"/>
    <property type="molecule type" value="Genomic_DNA"/>
</dbReference>
<feature type="domain" description="GST N-terminal" evidence="1">
    <location>
        <begin position="1"/>
        <end position="83"/>
    </location>
</feature>
<gene>
    <name evidence="3" type="ORF">FRF71_14900</name>
</gene>
<dbReference type="PANTHER" id="PTHR44051">
    <property type="entry name" value="GLUTATHIONE S-TRANSFERASE-RELATED"/>
    <property type="match status" value="1"/>
</dbReference>
<reference evidence="3 4" key="1">
    <citation type="journal article" date="2013" name="J. Microbiol. Biotechnol.">
        <title>Novosphingobium ginsenosidimutans sp. nov., with the ability to convert ginsenoside.</title>
        <authorList>
            <person name="Kim J.K."/>
            <person name="He D."/>
            <person name="Liu Q.M."/>
            <person name="Park H.Y."/>
            <person name="Jung M.S."/>
            <person name="Yoon M.H."/>
            <person name="Kim S.C."/>
            <person name="Im W.T."/>
        </authorList>
    </citation>
    <scope>NUCLEOTIDE SEQUENCE [LARGE SCALE GENOMIC DNA]</scope>
    <source>
        <strain evidence="3 4">FW-6</strain>
    </source>
</reference>
<dbReference type="Gene3D" id="1.20.1050.10">
    <property type="match status" value="1"/>
</dbReference>
<dbReference type="OrthoDB" id="5740960at2"/>
<evidence type="ECO:0000313" key="4">
    <source>
        <dbReference type="Proteomes" id="UP000321172"/>
    </source>
</evidence>
<protein>
    <submittedName>
        <fullName evidence="3">Glutathione S-transferase family protein</fullName>
    </submittedName>
</protein>
<dbReference type="KEGG" id="ngf:FRF71_14900"/>
<dbReference type="InterPro" id="IPR010987">
    <property type="entry name" value="Glutathione-S-Trfase_C-like"/>
</dbReference>
<dbReference type="InterPro" id="IPR040079">
    <property type="entry name" value="Glutathione_S-Trfase"/>
</dbReference>
<dbReference type="SUPFAM" id="SSF52833">
    <property type="entry name" value="Thioredoxin-like"/>
    <property type="match status" value="1"/>
</dbReference>
<dbReference type="InterPro" id="IPR036249">
    <property type="entry name" value="Thioredoxin-like_sf"/>
</dbReference>
<dbReference type="Proteomes" id="UP000321172">
    <property type="component" value="Chromosome"/>
</dbReference>
<evidence type="ECO:0000259" key="1">
    <source>
        <dbReference type="PROSITE" id="PS50404"/>
    </source>
</evidence>
<dbReference type="SFLD" id="SFLDG01150">
    <property type="entry name" value="Main.1:_Beta-like"/>
    <property type="match status" value="1"/>
</dbReference>
<name>A0A5B8S6U4_9SPHN</name>
<dbReference type="RefSeq" id="WP_147091398.1">
    <property type="nucleotide sequence ID" value="NZ_BAABJD010000002.1"/>
</dbReference>
<dbReference type="SFLD" id="SFLDS00019">
    <property type="entry name" value="Glutathione_Transferase_(cytos"/>
    <property type="match status" value="1"/>
</dbReference>
<sequence>MAAYTFYTNPRSRGLIASWALHEVGADFAMVPVGWREKPPALLAANPLGKVPTLVHHAPEGDRVVTEAAAICSYLAEEHPEAGLLPNPAERGHYHRWLFFAAGPLEQALMARMLGWELPAEREGTAGFGSFDRTVAALDVHLSQHDFACGTRFTMADVYLTSQFDWGLNLKLLPRHDAFLAYAERCHARPAYQAALAADRELYRQTKAQG</sequence>
<dbReference type="InterPro" id="IPR004045">
    <property type="entry name" value="Glutathione_S-Trfase_N"/>
</dbReference>
<dbReference type="GO" id="GO:0016740">
    <property type="term" value="F:transferase activity"/>
    <property type="evidence" value="ECO:0007669"/>
    <property type="project" value="UniProtKB-KW"/>
</dbReference>
<dbReference type="AlphaFoldDB" id="A0A5B8S6U4"/>
<dbReference type="Pfam" id="PF02798">
    <property type="entry name" value="GST_N"/>
    <property type="match status" value="1"/>
</dbReference>
<proteinExistence type="predicted"/>